<reference evidence="2" key="1">
    <citation type="journal article" date="2024" name="Proc. Natl. Acad. Sci. U.S.A.">
        <title>Extraordinary preservation of gene collinearity over three hundred million years revealed in homosporous lycophytes.</title>
        <authorList>
            <person name="Li C."/>
            <person name="Wickell D."/>
            <person name="Kuo L.Y."/>
            <person name="Chen X."/>
            <person name="Nie B."/>
            <person name="Liao X."/>
            <person name="Peng D."/>
            <person name="Ji J."/>
            <person name="Jenkins J."/>
            <person name="Williams M."/>
            <person name="Shu S."/>
            <person name="Plott C."/>
            <person name="Barry K."/>
            <person name="Rajasekar S."/>
            <person name="Grimwood J."/>
            <person name="Han X."/>
            <person name="Sun S."/>
            <person name="Hou Z."/>
            <person name="He W."/>
            <person name="Dai G."/>
            <person name="Sun C."/>
            <person name="Schmutz J."/>
            <person name="Leebens-Mack J.H."/>
            <person name="Li F.W."/>
            <person name="Wang L."/>
        </authorList>
    </citation>
    <scope>NUCLEOTIDE SEQUENCE [LARGE SCALE GENOMIC DNA]</scope>
    <source>
        <strain evidence="2">cv. PW_Plant_1</strain>
    </source>
</reference>
<comment type="caution">
    <text evidence="1">The sequence shown here is derived from an EMBL/GenBank/DDBJ whole genome shotgun (WGS) entry which is preliminary data.</text>
</comment>
<evidence type="ECO:0000313" key="2">
    <source>
        <dbReference type="Proteomes" id="UP001162992"/>
    </source>
</evidence>
<sequence length="427" mass="48856">MAFLRWRHQQGRVLLLAAALVVLGDTLLIALIIARVPYTKIDWDAYMEQVAGFRAGERNYAELQGDTGPLVYPAGFLYIYSAIQYLTGGAVFPAQIFFGALYVLNLCIVLLIYMRTTVVPWWVLFLLSLSKRVHSIFVLRLFNDSVATTLVNASILLFQSQCWYLGMLLFSFAVSVKMNVLLYAPGLLLVLLKALSLGGVLVALFIAAALQVLLGWPFLWSYPVAYISRAFNLGRVFIHFWSVNFKFVPETIFVSKQFAVILLILHLILLFLFAQYKWCKHEGGIFAASGLTMQHQLIEKPSSWTYFLGKSSALSLRPFKRQLLEPDHIVTVLFTANFIGVVCARSLHYQFYSWYFYTLPFLLWKAPFPTSLRLLLFALVELFWNIYPSTSYSSLGLVICHLITTWGLWYAPIEYPYARNRTKDQMD</sequence>
<gene>
    <name evidence="1" type="ORF">O6H91_18G035300</name>
</gene>
<dbReference type="EMBL" id="CM055109">
    <property type="protein sequence ID" value="KAJ7523033.1"/>
    <property type="molecule type" value="Genomic_DNA"/>
</dbReference>
<evidence type="ECO:0000313" key="1">
    <source>
        <dbReference type="EMBL" id="KAJ7523033.1"/>
    </source>
</evidence>
<protein>
    <submittedName>
        <fullName evidence="1">Uncharacterized protein</fullName>
    </submittedName>
</protein>
<organism evidence="1 2">
    <name type="scientific">Diphasiastrum complanatum</name>
    <name type="common">Issler's clubmoss</name>
    <name type="synonym">Lycopodium complanatum</name>
    <dbReference type="NCBI Taxonomy" id="34168"/>
    <lineage>
        <taxon>Eukaryota</taxon>
        <taxon>Viridiplantae</taxon>
        <taxon>Streptophyta</taxon>
        <taxon>Embryophyta</taxon>
        <taxon>Tracheophyta</taxon>
        <taxon>Lycopodiopsida</taxon>
        <taxon>Lycopodiales</taxon>
        <taxon>Lycopodiaceae</taxon>
        <taxon>Lycopodioideae</taxon>
        <taxon>Diphasiastrum</taxon>
    </lineage>
</organism>
<proteinExistence type="predicted"/>
<name>A0ACC2AZM7_DIPCM</name>
<keyword evidence="2" id="KW-1185">Reference proteome</keyword>
<dbReference type="Proteomes" id="UP001162992">
    <property type="component" value="Chromosome 18"/>
</dbReference>
<accession>A0ACC2AZM7</accession>